<feature type="non-terminal residue" evidence="2">
    <location>
        <position position="47"/>
    </location>
</feature>
<sequence>MEEFFPNASVAEKRGYRYQTNPEIQLFDGLNLTFQLAINTAQYGRVF</sequence>
<dbReference type="EMBL" id="CAJOBJ010192987">
    <property type="protein sequence ID" value="CAF4960075.1"/>
    <property type="molecule type" value="Genomic_DNA"/>
</dbReference>
<gene>
    <name evidence="1" type="ORF">BYL167_LOCUS33248</name>
    <name evidence="2" type="ORF">GIL414_LOCUS54803</name>
</gene>
<evidence type="ECO:0000313" key="2">
    <source>
        <dbReference type="EMBL" id="CAF4960075.1"/>
    </source>
</evidence>
<comment type="caution">
    <text evidence="2">The sequence shown here is derived from an EMBL/GenBank/DDBJ whole genome shotgun (WGS) entry which is preliminary data.</text>
</comment>
<dbReference type="Proteomes" id="UP000681967">
    <property type="component" value="Unassembled WGS sequence"/>
</dbReference>
<protein>
    <submittedName>
        <fullName evidence="2">Uncharacterized protein</fullName>
    </submittedName>
</protein>
<dbReference type="Proteomes" id="UP000681720">
    <property type="component" value="Unassembled WGS sequence"/>
</dbReference>
<reference evidence="2" key="1">
    <citation type="submission" date="2021-02" db="EMBL/GenBank/DDBJ databases">
        <authorList>
            <person name="Nowell W R."/>
        </authorList>
    </citation>
    <scope>NUCLEOTIDE SEQUENCE</scope>
</reference>
<evidence type="ECO:0000313" key="3">
    <source>
        <dbReference type="Proteomes" id="UP000681720"/>
    </source>
</evidence>
<proteinExistence type="predicted"/>
<name>A0A8S3CWN6_9BILA</name>
<organism evidence="2 3">
    <name type="scientific">Rotaria magnacalcarata</name>
    <dbReference type="NCBI Taxonomy" id="392030"/>
    <lineage>
        <taxon>Eukaryota</taxon>
        <taxon>Metazoa</taxon>
        <taxon>Spiralia</taxon>
        <taxon>Gnathifera</taxon>
        <taxon>Rotifera</taxon>
        <taxon>Eurotatoria</taxon>
        <taxon>Bdelloidea</taxon>
        <taxon>Philodinida</taxon>
        <taxon>Philodinidae</taxon>
        <taxon>Rotaria</taxon>
    </lineage>
</organism>
<dbReference type="EMBL" id="CAJOBH010064007">
    <property type="protein sequence ID" value="CAF4439451.1"/>
    <property type="molecule type" value="Genomic_DNA"/>
</dbReference>
<evidence type="ECO:0000313" key="1">
    <source>
        <dbReference type="EMBL" id="CAF4439451.1"/>
    </source>
</evidence>
<dbReference type="AlphaFoldDB" id="A0A8S3CWN6"/>
<accession>A0A8S3CWN6</accession>